<dbReference type="EMBL" id="FNNJ01000007">
    <property type="protein sequence ID" value="SDX62144.1"/>
    <property type="molecule type" value="Genomic_DNA"/>
</dbReference>
<proteinExistence type="predicted"/>
<sequence length="231" mass="26884">MIHFKNSSRIVLLLVSTFFFISCETSTKVLYADDFDKNLDNWVVEQMEDGFVEINNKQLEISQENGAVVWFKHKLQTPVTIEYNITVVDKGGKHDRVADMNCFWMANDPANSDFFKNSELRGGVFSNYFPLSLYYVGYGGHNNTKTRFRKHFGNGERPLKPEHDIENPKFQIIANTANHIKIVVTENSTQYFCNNNLVYNIEDENLYRSGYFGFRSYKNHLLIDTFNITKP</sequence>
<dbReference type="Proteomes" id="UP000199595">
    <property type="component" value="Unassembled WGS sequence"/>
</dbReference>
<feature type="domain" description="DUF6250" evidence="1">
    <location>
        <begin position="61"/>
        <end position="226"/>
    </location>
</feature>
<dbReference type="PROSITE" id="PS51257">
    <property type="entry name" value="PROKAR_LIPOPROTEIN"/>
    <property type="match status" value="1"/>
</dbReference>
<evidence type="ECO:0000259" key="1">
    <source>
        <dbReference type="Pfam" id="PF19763"/>
    </source>
</evidence>
<name>A0A1H3D8T3_9FLAO</name>
<accession>A0A1H3D8T3</accession>
<reference evidence="2 3" key="1">
    <citation type="submission" date="2016-10" db="EMBL/GenBank/DDBJ databases">
        <authorList>
            <person name="de Groot N.N."/>
        </authorList>
    </citation>
    <scope>NUCLEOTIDE SEQUENCE [LARGE SCALE GENOMIC DNA]</scope>
    <source>
        <strain evidence="2 3">DSM 24956</strain>
    </source>
</reference>
<protein>
    <recommendedName>
        <fullName evidence="1">DUF6250 domain-containing protein</fullName>
    </recommendedName>
</protein>
<dbReference type="OrthoDB" id="262615at2"/>
<evidence type="ECO:0000313" key="2">
    <source>
        <dbReference type="EMBL" id="SDX62144.1"/>
    </source>
</evidence>
<organism evidence="2 3">
    <name type="scientific">Lutibacter oricola</name>
    <dbReference type="NCBI Taxonomy" id="762486"/>
    <lineage>
        <taxon>Bacteria</taxon>
        <taxon>Pseudomonadati</taxon>
        <taxon>Bacteroidota</taxon>
        <taxon>Flavobacteriia</taxon>
        <taxon>Flavobacteriales</taxon>
        <taxon>Flavobacteriaceae</taxon>
        <taxon>Lutibacter</taxon>
    </lineage>
</organism>
<dbReference type="RefSeq" id="WP_139170964.1">
    <property type="nucleotide sequence ID" value="NZ_FNNJ01000007.1"/>
</dbReference>
<dbReference type="Pfam" id="PF19763">
    <property type="entry name" value="DUF6250"/>
    <property type="match status" value="1"/>
</dbReference>
<dbReference type="Gene3D" id="2.60.120.200">
    <property type="match status" value="1"/>
</dbReference>
<dbReference type="STRING" id="762486.SAMN05444411_10769"/>
<evidence type="ECO:0000313" key="3">
    <source>
        <dbReference type="Proteomes" id="UP000199595"/>
    </source>
</evidence>
<dbReference type="AlphaFoldDB" id="A0A1H3D8T3"/>
<dbReference type="InterPro" id="IPR046217">
    <property type="entry name" value="DUF6250"/>
</dbReference>
<gene>
    <name evidence="2" type="ORF">SAMN05444411_10769</name>
</gene>
<keyword evidence="3" id="KW-1185">Reference proteome</keyword>